<comment type="caution">
    <text evidence="10">The sequence shown here is derived from an EMBL/GenBank/DDBJ whole genome shotgun (WGS) entry which is preliminary data.</text>
</comment>
<keyword evidence="11" id="KW-1185">Reference proteome</keyword>
<gene>
    <name evidence="10" type="primary">grxD</name>
    <name evidence="10" type="ORF">HQN59_07885</name>
</gene>
<dbReference type="CDD" id="cd03028">
    <property type="entry name" value="GRX_PICOT_like"/>
    <property type="match status" value="1"/>
</dbReference>
<evidence type="ECO:0000256" key="1">
    <source>
        <dbReference type="ARBA" id="ARBA00009630"/>
    </source>
</evidence>
<evidence type="ECO:0000256" key="5">
    <source>
        <dbReference type="ARBA" id="ARBA00023014"/>
    </source>
</evidence>
<keyword evidence="2 8" id="KW-0001">2Fe-2S</keyword>
<feature type="binding site" evidence="8">
    <location>
        <position position="30"/>
    </location>
    <ligand>
        <name>[2Fe-2S] cluster</name>
        <dbReference type="ChEBI" id="CHEBI:190135"/>
        <note>ligand shared between dimeric partners</note>
    </ligand>
</feature>
<sequence>MSDVQQRIDDIVRNNRVVLFMKGTAQFPMCGFSGRALQILKACGVRDLTTVNVLEDESIRQGIKAYSNWPTIPQLYVNGEFVGGSDIMTEMYQAGELQQTLGVEA</sequence>
<dbReference type="NCBIfam" id="TIGR00365">
    <property type="entry name" value="Grx4 family monothiol glutaredoxin"/>
    <property type="match status" value="1"/>
</dbReference>
<organism evidence="10 11">
    <name type="scientific">Piscinibacter koreensis</name>
    <dbReference type="NCBI Taxonomy" id="2742824"/>
    <lineage>
        <taxon>Bacteria</taxon>
        <taxon>Pseudomonadati</taxon>
        <taxon>Pseudomonadota</taxon>
        <taxon>Betaproteobacteria</taxon>
        <taxon>Burkholderiales</taxon>
        <taxon>Sphaerotilaceae</taxon>
        <taxon>Piscinibacter</taxon>
    </lineage>
</organism>
<dbReference type="SUPFAM" id="SSF52833">
    <property type="entry name" value="Thioredoxin-like"/>
    <property type="match status" value="1"/>
</dbReference>
<dbReference type="GO" id="GO:0046872">
    <property type="term" value="F:metal ion binding"/>
    <property type="evidence" value="ECO:0007669"/>
    <property type="project" value="UniProtKB-KW"/>
</dbReference>
<evidence type="ECO:0000259" key="9">
    <source>
        <dbReference type="Pfam" id="PF00462"/>
    </source>
</evidence>
<evidence type="ECO:0000256" key="8">
    <source>
        <dbReference type="PIRSR" id="PIRSR005894-2"/>
    </source>
</evidence>
<evidence type="ECO:0000256" key="7">
    <source>
        <dbReference type="PIRNR" id="PIRNR005894"/>
    </source>
</evidence>
<keyword evidence="3 8" id="KW-0479">Metal-binding</keyword>
<dbReference type="Pfam" id="PF00462">
    <property type="entry name" value="Glutaredoxin"/>
    <property type="match status" value="1"/>
</dbReference>
<keyword evidence="6" id="KW-0676">Redox-active center</keyword>
<keyword evidence="5 8" id="KW-0411">Iron-sulfur</keyword>
<dbReference type="InterPro" id="IPR002109">
    <property type="entry name" value="Glutaredoxin"/>
</dbReference>
<dbReference type="EMBL" id="JABWMJ010000003">
    <property type="protein sequence ID" value="NUZ05682.1"/>
    <property type="molecule type" value="Genomic_DNA"/>
</dbReference>
<evidence type="ECO:0000313" key="10">
    <source>
        <dbReference type="EMBL" id="NUZ05682.1"/>
    </source>
</evidence>
<dbReference type="PANTHER" id="PTHR10293:SF72">
    <property type="entry name" value="MONOTHIOL GLUTAREDOXIN-S14, CHLOROPLASTIC"/>
    <property type="match status" value="1"/>
</dbReference>
<feature type="domain" description="Glutaredoxin" evidence="9">
    <location>
        <begin position="17"/>
        <end position="82"/>
    </location>
</feature>
<dbReference type="PIRSF" id="PIRSF005894">
    <property type="entry name" value="Monothiol_GRX"/>
    <property type="match status" value="1"/>
</dbReference>
<evidence type="ECO:0000256" key="3">
    <source>
        <dbReference type="ARBA" id="ARBA00022723"/>
    </source>
</evidence>
<evidence type="ECO:0000256" key="4">
    <source>
        <dbReference type="ARBA" id="ARBA00023004"/>
    </source>
</evidence>
<dbReference type="PANTHER" id="PTHR10293">
    <property type="entry name" value="GLUTAREDOXIN FAMILY MEMBER"/>
    <property type="match status" value="1"/>
</dbReference>
<dbReference type="PROSITE" id="PS51354">
    <property type="entry name" value="GLUTAREDOXIN_2"/>
    <property type="match status" value="1"/>
</dbReference>
<evidence type="ECO:0000313" key="11">
    <source>
        <dbReference type="Proteomes" id="UP000529637"/>
    </source>
</evidence>
<dbReference type="InterPro" id="IPR014434">
    <property type="entry name" value="Monothiol_GRX"/>
</dbReference>
<dbReference type="AlphaFoldDB" id="A0A7Y6NM41"/>
<dbReference type="InterPro" id="IPR036249">
    <property type="entry name" value="Thioredoxin-like_sf"/>
</dbReference>
<evidence type="ECO:0000256" key="2">
    <source>
        <dbReference type="ARBA" id="ARBA00022714"/>
    </source>
</evidence>
<evidence type="ECO:0000256" key="6">
    <source>
        <dbReference type="ARBA" id="ARBA00023284"/>
    </source>
</evidence>
<accession>A0A7Y6NM41</accession>
<proteinExistence type="inferred from homology"/>
<dbReference type="Proteomes" id="UP000529637">
    <property type="component" value="Unassembled WGS sequence"/>
</dbReference>
<protein>
    <recommendedName>
        <fullName evidence="7">Glutaredoxin</fullName>
    </recommendedName>
</protein>
<dbReference type="RefSeq" id="WP_176067870.1">
    <property type="nucleotide sequence ID" value="NZ_JABWMJ010000003.1"/>
</dbReference>
<dbReference type="FunFam" id="3.40.30.10:FF:000005">
    <property type="entry name" value="Glutaredoxin 5"/>
    <property type="match status" value="1"/>
</dbReference>
<dbReference type="InterPro" id="IPR004480">
    <property type="entry name" value="Monothiol_GRX-rel"/>
</dbReference>
<dbReference type="GO" id="GO:0015036">
    <property type="term" value="F:disulfide oxidoreductase activity"/>
    <property type="evidence" value="ECO:0007669"/>
    <property type="project" value="InterPro"/>
</dbReference>
<keyword evidence="4 8" id="KW-0408">Iron</keyword>
<comment type="similarity">
    <text evidence="1 7">Belongs to the glutaredoxin family. Monothiol subfamily.</text>
</comment>
<reference evidence="10 11" key="1">
    <citation type="submission" date="2020-06" db="EMBL/GenBank/DDBJ databases">
        <title>Schlegella sp. ID0723 isolated from air conditioner.</title>
        <authorList>
            <person name="Kim D.Y."/>
            <person name="Kim D.-U."/>
        </authorList>
    </citation>
    <scope>NUCLEOTIDE SEQUENCE [LARGE SCALE GENOMIC DNA]</scope>
    <source>
        <strain evidence="10 11">ID0723</strain>
    </source>
</reference>
<dbReference type="Gene3D" id="3.40.30.10">
    <property type="entry name" value="Glutaredoxin"/>
    <property type="match status" value="1"/>
</dbReference>
<dbReference type="GO" id="GO:0051537">
    <property type="term" value="F:2 iron, 2 sulfur cluster binding"/>
    <property type="evidence" value="ECO:0007669"/>
    <property type="project" value="UniProtKB-KW"/>
</dbReference>
<dbReference type="InterPro" id="IPR033658">
    <property type="entry name" value="GRX_PICOT-like"/>
</dbReference>
<name>A0A7Y6NM41_9BURK</name>